<keyword evidence="2" id="KW-1185">Reference proteome</keyword>
<accession>A0AAD1SA35</accession>
<dbReference type="AlphaFoldDB" id="A0AAD1SA35"/>
<organism evidence="1 2">
    <name type="scientific">Pelobates cultripes</name>
    <name type="common">Western spadefoot toad</name>
    <dbReference type="NCBI Taxonomy" id="61616"/>
    <lineage>
        <taxon>Eukaryota</taxon>
        <taxon>Metazoa</taxon>
        <taxon>Chordata</taxon>
        <taxon>Craniata</taxon>
        <taxon>Vertebrata</taxon>
        <taxon>Euteleostomi</taxon>
        <taxon>Amphibia</taxon>
        <taxon>Batrachia</taxon>
        <taxon>Anura</taxon>
        <taxon>Pelobatoidea</taxon>
        <taxon>Pelobatidae</taxon>
        <taxon>Pelobates</taxon>
    </lineage>
</organism>
<sequence>MPLNLERKCFDNAFRQIPGLQKFCLVQKDEKAGLAVALVKSHRPLNKEDYLKYLQLPKTRLPRSPLIYAQDESEDESDPNDGDCDHIFGSPPRRIIMTDTEGGGSDEHAQKCLKLPRRSRTHRKLPSVPTSQKTEENLSLTEVLTNYKILKVFTELCRCQLGKKDLLYGEVM</sequence>
<dbReference type="EMBL" id="OW240916">
    <property type="protein sequence ID" value="CAH2295216.1"/>
    <property type="molecule type" value="Genomic_DNA"/>
</dbReference>
<evidence type="ECO:0000313" key="1">
    <source>
        <dbReference type="EMBL" id="CAH2295216.1"/>
    </source>
</evidence>
<proteinExistence type="predicted"/>
<gene>
    <name evidence="1" type="ORF">PECUL_23A030944</name>
</gene>
<name>A0AAD1SA35_PELCU</name>
<evidence type="ECO:0000313" key="2">
    <source>
        <dbReference type="Proteomes" id="UP001295444"/>
    </source>
</evidence>
<reference evidence="1" key="1">
    <citation type="submission" date="2022-03" db="EMBL/GenBank/DDBJ databases">
        <authorList>
            <person name="Alioto T."/>
            <person name="Alioto T."/>
            <person name="Gomez Garrido J."/>
        </authorList>
    </citation>
    <scope>NUCLEOTIDE SEQUENCE</scope>
</reference>
<protein>
    <submittedName>
        <fullName evidence="1">Uncharacterized protein</fullName>
    </submittedName>
</protein>
<dbReference type="Proteomes" id="UP001295444">
    <property type="component" value="Chromosome 05"/>
</dbReference>